<dbReference type="Gene3D" id="1.10.260.40">
    <property type="entry name" value="lambda repressor-like DNA-binding domains"/>
    <property type="match status" value="1"/>
</dbReference>
<proteinExistence type="predicted"/>
<evidence type="ECO:0000313" key="3">
    <source>
        <dbReference type="Proteomes" id="UP000830116"/>
    </source>
</evidence>
<dbReference type="Pfam" id="PF14394">
    <property type="entry name" value="DUF4423"/>
    <property type="match status" value="1"/>
</dbReference>
<dbReference type="EMBL" id="CP093442">
    <property type="protein sequence ID" value="UOF02093.1"/>
    <property type="molecule type" value="Genomic_DNA"/>
</dbReference>
<dbReference type="InterPro" id="IPR025537">
    <property type="entry name" value="DUF4423"/>
</dbReference>
<gene>
    <name evidence="2" type="ORF">MNR06_03880</name>
</gene>
<accession>A0ABY4CAU5</accession>
<feature type="domain" description="DUF4423" evidence="1">
    <location>
        <begin position="120"/>
        <end position="281"/>
    </location>
</feature>
<sequence length="285" mass="32809">MSWNTIAEFRVTSSKNPVKTRSMSKHHYRDYILKELERRQRKNPSYSLRAFARDLEVPCSRLSEIINNKVGLSESRAVNLATKLNLSASERDFFVDLALAEHARSAVLREMAQKRVQVRQEAFEKIGEDEFAVISDWHYTAILQLLHLDNFETSIENIASRLGLSLDTVEKSLDRLETLKMVTKDENKWVSVSQKYSSSYGASSEAARNFYSQMQNKAAEAMDIANRKRWDMGCTVVATDSSKAKEISEKIRKFRLEIMQELHSSNNKDTLFALSTSFFEVTERN</sequence>
<dbReference type="Proteomes" id="UP000830116">
    <property type="component" value="Chromosome"/>
</dbReference>
<evidence type="ECO:0000313" key="2">
    <source>
        <dbReference type="EMBL" id="UOF02093.1"/>
    </source>
</evidence>
<evidence type="ECO:0000259" key="1">
    <source>
        <dbReference type="Pfam" id="PF14394"/>
    </source>
</evidence>
<reference evidence="2" key="1">
    <citation type="submission" date="2022-03" db="EMBL/GenBank/DDBJ databases">
        <title>Genome Identification and Characterization of new species Bdellovibrio reynosense LBG001 sp. nov. from a Mexico soil sample.</title>
        <authorList>
            <person name="Camilli A."/>
            <person name="Ajao Y."/>
            <person name="Guo X."/>
        </authorList>
    </citation>
    <scope>NUCLEOTIDE SEQUENCE</scope>
    <source>
        <strain evidence="2">LBG001</strain>
    </source>
</reference>
<dbReference type="InterPro" id="IPR011873">
    <property type="entry name" value="CHP02147"/>
</dbReference>
<protein>
    <submittedName>
        <fullName evidence="2">DUF4423 domain-containing protein</fullName>
    </submittedName>
</protein>
<name>A0ABY4CAU5_9BACT</name>
<dbReference type="InterPro" id="IPR010982">
    <property type="entry name" value="Lambda_DNA-bd_dom_sf"/>
</dbReference>
<dbReference type="NCBIfam" id="TIGR02147">
    <property type="entry name" value="Fsuc_second"/>
    <property type="match status" value="1"/>
</dbReference>
<dbReference type="RefSeq" id="WP_243538762.1">
    <property type="nucleotide sequence ID" value="NZ_CP093442.1"/>
</dbReference>
<dbReference type="SUPFAM" id="SSF47413">
    <property type="entry name" value="lambda repressor-like DNA-binding domains"/>
    <property type="match status" value="1"/>
</dbReference>
<dbReference type="SUPFAM" id="SSF46785">
    <property type="entry name" value="Winged helix' DNA-binding domain"/>
    <property type="match status" value="1"/>
</dbReference>
<dbReference type="InterPro" id="IPR036388">
    <property type="entry name" value="WH-like_DNA-bd_sf"/>
</dbReference>
<dbReference type="Gene3D" id="1.10.10.10">
    <property type="entry name" value="Winged helix-like DNA-binding domain superfamily/Winged helix DNA-binding domain"/>
    <property type="match status" value="1"/>
</dbReference>
<keyword evidence="3" id="KW-1185">Reference proteome</keyword>
<dbReference type="InterPro" id="IPR036390">
    <property type="entry name" value="WH_DNA-bd_sf"/>
</dbReference>
<organism evidence="2 3">
    <name type="scientific">Bdellovibrio reynosensis</name>
    <dbReference type="NCBI Taxonomy" id="2835041"/>
    <lineage>
        <taxon>Bacteria</taxon>
        <taxon>Pseudomonadati</taxon>
        <taxon>Bdellovibrionota</taxon>
        <taxon>Bdellovibrionia</taxon>
        <taxon>Bdellovibrionales</taxon>
        <taxon>Pseudobdellovibrionaceae</taxon>
        <taxon>Bdellovibrio</taxon>
    </lineage>
</organism>